<proteinExistence type="predicted"/>
<sequence>MGINNFTAITNTAATTNTIMSITTMMGITATILIMGIKGTTDTTGITRHTDNPRATLATEGDGRIMTVENASRTEDVAATARITAPPQTPNCMNQSDAFSYASATESIFGCGLCTIYGEGVGLVYFPEPTTVSRDMCATTPSASLTHYGPGAVITAYAGTEYGRNVSAAPPGAETAILGRNTFVSGAAYISIATVWAEDRCSSTLGTPVSNAILAMPSESVLSLRYKQDHFQYFMSTDTQTGYPVSYADFNKPVPFSAWIGQARCEGQWDTWDCGVVYEDDFRPQLAIPPEIRQLNPEWQGCQMWYGGLYDPPVALQPQQSIAAPTIPVQLSEMGSTTAMPSQTASAPTSAPTALPDQHGGGEGGSQDGGSGPSTPTELPINGGSGPGSGNGWHTTFTANGQIWQASACGEQQACVDGTPVPSGGPAKTISGGVVASYGPNGLVVEGTSTLASLQQMTVDGGTSILAVPQQTTMDSDGIEGPSRPLDTTVNTAVEFSNGLVVAWSSTINIEGNGAVIASDTAAPNSDQNAATTGPQASSIAVDGQSGVSATAASLQSTATNPPSPTGSFQGSSDTTSSGSSDVAASSTRIDSPTSNDGAASAPPQLQLFAALVLTMIMMYVS</sequence>
<feature type="compositionally biased region" description="Low complexity" evidence="1">
    <location>
        <begin position="336"/>
        <end position="356"/>
    </location>
</feature>
<keyword evidence="3" id="KW-1185">Reference proteome</keyword>
<feature type="compositionally biased region" description="Gly residues" evidence="1">
    <location>
        <begin position="359"/>
        <end position="372"/>
    </location>
</feature>
<reference evidence="2 3" key="1">
    <citation type="submission" date="2017-03" db="EMBL/GenBank/DDBJ databases">
        <title>Genomes of endolithic fungi from Antarctica.</title>
        <authorList>
            <person name="Coleine C."/>
            <person name="Masonjones S."/>
            <person name="Stajich J.E."/>
        </authorList>
    </citation>
    <scope>NUCLEOTIDE SEQUENCE [LARGE SCALE GENOMIC DNA]</scope>
    <source>
        <strain evidence="2 3">CCFEE 5184</strain>
    </source>
</reference>
<dbReference type="AlphaFoldDB" id="A0A4V5NI10"/>
<feature type="region of interest" description="Disordered" evidence="1">
    <location>
        <begin position="521"/>
        <end position="602"/>
    </location>
</feature>
<name>A0A4V5NI10_9PEZI</name>
<feature type="compositionally biased region" description="Low complexity" evidence="1">
    <location>
        <begin position="549"/>
        <end position="560"/>
    </location>
</feature>
<dbReference type="STRING" id="329884.A0A4V5NI10"/>
<dbReference type="EMBL" id="NAJQ01000055">
    <property type="protein sequence ID" value="TKA81239.1"/>
    <property type="molecule type" value="Genomic_DNA"/>
</dbReference>
<evidence type="ECO:0000313" key="3">
    <source>
        <dbReference type="Proteomes" id="UP000309340"/>
    </source>
</evidence>
<comment type="caution">
    <text evidence="2">The sequence shown here is derived from an EMBL/GenBank/DDBJ whole genome shotgun (WGS) entry which is preliminary data.</text>
</comment>
<evidence type="ECO:0000256" key="1">
    <source>
        <dbReference type="SAM" id="MobiDB-lite"/>
    </source>
</evidence>
<feature type="compositionally biased region" description="Low complexity" evidence="1">
    <location>
        <begin position="571"/>
        <end position="587"/>
    </location>
</feature>
<evidence type="ECO:0000313" key="2">
    <source>
        <dbReference type="EMBL" id="TKA81239.1"/>
    </source>
</evidence>
<protein>
    <submittedName>
        <fullName evidence="2">Uncharacterized protein</fullName>
    </submittedName>
</protein>
<feature type="compositionally biased region" description="Polar residues" evidence="1">
    <location>
        <begin position="588"/>
        <end position="598"/>
    </location>
</feature>
<feature type="region of interest" description="Disordered" evidence="1">
    <location>
        <begin position="335"/>
        <end position="396"/>
    </location>
</feature>
<dbReference type="Proteomes" id="UP000309340">
    <property type="component" value="Unassembled WGS sequence"/>
</dbReference>
<dbReference type="OrthoDB" id="3944128at2759"/>
<organism evidence="2 3">
    <name type="scientific">Friedmanniomyces simplex</name>
    <dbReference type="NCBI Taxonomy" id="329884"/>
    <lineage>
        <taxon>Eukaryota</taxon>
        <taxon>Fungi</taxon>
        <taxon>Dikarya</taxon>
        <taxon>Ascomycota</taxon>
        <taxon>Pezizomycotina</taxon>
        <taxon>Dothideomycetes</taxon>
        <taxon>Dothideomycetidae</taxon>
        <taxon>Mycosphaerellales</taxon>
        <taxon>Teratosphaeriaceae</taxon>
        <taxon>Friedmanniomyces</taxon>
    </lineage>
</organism>
<gene>
    <name evidence="2" type="ORF">B0A55_02375</name>
</gene>
<feature type="compositionally biased region" description="Polar residues" evidence="1">
    <location>
        <begin position="522"/>
        <end position="539"/>
    </location>
</feature>
<accession>A0A4V5NI10</accession>